<dbReference type="PANTHER" id="PTHR42760">
    <property type="entry name" value="SHORT-CHAIN DEHYDROGENASES/REDUCTASES FAMILY MEMBER"/>
    <property type="match status" value="1"/>
</dbReference>
<dbReference type="NCBIfam" id="NF009466">
    <property type="entry name" value="PRK12826.1-2"/>
    <property type="match status" value="1"/>
</dbReference>
<keyword evidence="7" id="KW-1185">Reference proteome</keyword>
<evidence type="ECO:0000259" key="5">
    <source>
        <dbReference type="SMART" id="SM00822"/>
    </source>
</evidence>
<comment type="similarity">
    <text evidence="1 4">Belongs to the short-chain dehydrogenases/reductases (SDR) family.</text>
</comment>
<dbReference type="FunFam" id="3.40.50.720:FF:000084">
    <property type="entry name" value="Short-chain dehydrogenase reductase"/>
    <property type="match status" value="1"/>
</dbReference>
<proteinExistence type="inferred from homology"/>
<dbReference type="SUPFAM" id="SSF51735">
    <property type="entry name" value="NAD(P)-binding Rossmann-fold domains"/>
    <property type="match status" value="1"/>
</dbReference>
<gene>
    <name evidence="6" type="ORF">KK488_03540</name>
</gene>
<dbReference type="InterPro" id="IPR057326">
    <property type="entry name" value="KR_dom"/>
</dbReference>
<dbReference type="PRINTS" id="PR00081">
    <property type="entry name" value="GDHRDH"/>
</dbReference>
<dbReference type="Pfam" id="PF00106">
    <property type="entry name" value="adh_short"/>
    <property type="match status" value="1"/>
</dbReference>
<dbReference type="CDD" id="cd05233">
    <property type="entry name" value="SDR_c"/>
    <property type="match status" value="1"/>
</dbReference>
<dbReference type="Gene3D" id="3.40.50.720">
    <property type="entry name" value="NAD(P)-binding Rossmann-like Domain"/>
    <property type="match status" value="1"/>
</dbReference>
<dbReference type="InterPro" id="IPR036291">
    <property type="entry name" value="NAD(P)-bd_dom_sf"/>
</dbReference>
<dbReference type="InterPro" id="IPR020904">
    <property type="entry name" value="Sc_DH/Rdtase_CS"/>
</dbReference>
<evidence type="ECO:0000313" key="6">
    <source>
        <dbReference type="EMBL" id="MBT2186013.1"/>
    </source>
</evidence>
<accession>A0A9X1IP82</accession>
<name>A0A9X1IP82_9SPHN</name>
<evidence type="ECO:0000256" key="2">
    <source>
        <dbReference type="ARBA" id="ARBA00023002"/>
    </source>
</evidence>
<dbReference type="EMBL" id="JAHGAW010000002">
    <property type="protein sequence ID" value="MBT2186013.1"/>
    <property type="molecule type" value="Genomic_DNA"/>
</dbReference>
<feature type="domain" description="Ketoreductase" evidence="5">
    <location>
        <begin position="2"/>
        <end position="172"/>
    </location>
</feature>
<dbReference type="Proteomes" id="UP001138757">
    <property type="component" value="Unassembled WGS sequence"/>
</dbReference>
<dbReference type="PANTHER" id="PTHR42760:SF133">
    <property type="entry name" value="3-OXOACYL-[ACYL-CARRIER-PROTEIN] REDUCTASE"/>
    <property type="match status" value="1"/>
</dbReference>
<evidence type="ECO:0000256" key="3">
    <source>
        <dbReference type="ARBA" id="ARBA00051383"/>
    </source>
</evidence>
<keyword evidence="2" id="KW-0560">Oxidoreductase</keyword>
<reference evidence="6" key="1">
    <citation type="submission" date="2021-05" db="EMBL/GenBank/DDBJ databases">
        <title>Genome of Sphingobium sp. strain.</title>
        <authorList>
            <person name="Fan R."/>
        </authorList>
    </citation>
    <scope>NUCLEOTIDE SEQUENCE</scope>
    <source>
        <strain evidence="6">H33</strain>
    </source>
</reference>
<protein>
    <submittedName>
        <fullName evidence="6">SDR family oxidoreductase</fullName>
    </submittedName>
</protein>
<evidence type="ECO:0000313" key="7">
    <source>
        <dbReference type="Proteomes" id="UP001138757"/>
    </source>
</evidence>
<sequence length="250" mass="26089">MKRVLVTGGAGGIGLAVARRFLADGARVLVCDVDDTALDTARATLPGLRTVTCDCADVADIDALFVALDRELGGLDVLVNNVGIGGPTLPADQLPSDDWRRVLGINLTGTFEVTRRAIPLLKESAGTIIVMSSAAGRYGYPNRIAYATSKWGLIGFTKTLSMELGAHDISVNAILPGAVGGERFDRVIAGRAQISGRSIEEETALGLATQSLKRITAPEHVADLALFLTTPAGRSISGAALPIDCDLQHG</sequence>
<dbReference type="RefSeq" id="WP_214621762.1">
    <property type="nucleotide sequence ID" value="NZ_JAHGAW010000002.1"/>
</dbReference>
<evidence type="ECO:0000256" key="4">
    <source>
        <dbReference type="RuleBase" id="RU000363"/>
    </source>
</evidence>
<dbReference type="InterPro" id="IPR002347">
    <property type="entry name" value="SDR_fam"/>
</dbReference>
<comment type="catalytic activity">
    <reaction evidence="3">
        <text>2,5-dichlorocyclohexa-2,5-dien-1,4-diol + NAD(+) = 2,5-dichlorohydroquinone + NADH + H(+)</text>
        <dbReference type="Rhea" id="RHEA:15741"/>
        <dbReference type="ChEBI" id="CHEBI:15378"/>
        <dbReference type="ChEBI" id="CHEBI:27545"/>
        <dbReference type="ChEBI" id="CHEBI:28975"/>
        <dbReference type="ChEBI" id="CHEBI:57540"/>
        <dbReference type="ChEBI" id="CHEBI:57945"/>
    </reaction>
</comment>
<dbReference type="AlphaFoldDB" id="A0A9X1IP82"/>
<organism evidence="6 7">
    <name type="scientific">Sphingobium nicotianae</name>
    <dbReference type="NCBI Taxonomy" id="2782607"/>
    <lineage>
        <taxon>Bacteria</taxon>
        <taxon>Pseudomonadati</taxon>
        <taxon>Pseudomonadota</taxon>
        <taxon>Alphaproteobacteria</taxon>
        <taxon>Sphingomonadales</taxon>
        <taxon>Sphingomonadaceae</taxon>
        <taxon>Sphingobium</taxon>
    </lineage>
</organism>
<dbReference type="GO" id="GO:0016616">
    <property type="term" value="F:oxidoreductase activity, acting on the CH-OH group of donors, NAD or NADP as acceptor"/>
    <property type="evidence" value="ECO:0007669"/>
    <property type="project" value="TreeGrafter"/>
</dbReference>
<evidence type="ECO:0000256" key="1">
    <source>
        <dbReference type="ARBA" id="ARBA00006484"/>
    </source>
</evidence>
<dbReference type="PROSITE" id="PS00061">
    <property type="entry name" value="ADH_SHORT"/>
    <property type="match status" value="1"/>
</dbReference>
<dbReference type="SMART" id="SM00822">
    <property type="entry name" value="PKS_KR"/>
    <property type="match status" value="1"/>
</dbReference>
<comment type="caution">
    <text evidence="6">The sequence shown here is derived from an EMBL/GenBank/DDBJ whole genome shotgun (WGS) entry which is preliminary data.</text>
</comment>
<dbReference type="PRINTS" id="PR00080">
    <property type="entry name" value="SDRFAMILY"/>
</dbReference>